<dbReference type="InterPro" id="IPR012259">
    <property type="entry name" value="DHFR"/>
</dbReference>
<dbReference type="PANTHER" id="PTHR48069">
    <property type="entry name" value="DIHYDROFOLATE REDUCTASE"/>
    <property type="match status" value="1"/>
</dbReference>
<evidence type="ECO:0000256" key="9">
    <source>
        <dbReference type="RuleBase" id="RU004474"/>
    </source>
</evidence>
<evidence type="ECO:0000256" key="3">
    <source>
        <dbReference type="ARBA" id="ARBA00012856"/>
    </source>
</evidence>
<protein>
    <recommendedName>
        <fullName evidence="3">dihydrofolate reductase</fullName>
        <ecNumber evidence="3">1.5.1.3</ecNumber>
    </recommendedName>
</protein>
<dbReference type="PROSITE" id="PS51330">
    <property type="entry name" value="DHFR_2"/>
    <property type="match status" value="1"/>
</dbReference>
<dbReference type="GO" id="GO:0005739">
    <property type="term" value="C:mitochondrion"/>
    <property type="evidence" value="ECO:0007669"/>
    <property type="project" value="TreeGrafter"/>
</dbReference>
<sequence>MPPKFNVIVAACENKGIGIKGDLPWRLKKEMAHFTKMTSLTTNDERKNAVIMGRLTWESIPPKYKPLKGRLNVIISKTLKETKYDDAVVFDSLNNALNKLAQPPYTNKIENFWIIGGAALYKEAVLSDLCYRIYITKINKSFECDTFFPDIPPTFVQVSDNEVPTGIQEENGLTYEFKVYERFIRFD</sequence>
<dbReference type="PANTHER" id="PTHR48069:SF3">
    <property type="entry name" value="DIHYDROFOLATE REDUCTASE"/>
    <property type="match status" value="1"/>
</dbReference>
<evidence type="ECO:0000313" key="11">
    <source>
        <dbReference type="EMBL" id="JAC17133.1"/>
    </source>
</evidence>
<name>A0A023F7B8_TRIIF</name>
<evidence type="ECO:0000259" key="10">
    <source>
        <dbReference type="PROSITE" id="PS51330"/>
    </source>
</evidence>
<dbReference type="GO" id="GO:0004146">
    <property type="term" value="F:dihydrofolate reductase activity"/>
    <property type="evidence" value="ECO:0007669"/>
    <property type="project" value="UniProtKB-EC"/>
</dbReference>
<dbReference type="EC" id="1.5.1.3" evidence="3"/>
<feature type="domain" description="DHFR" evidence="10">
    <location>
        <begin position="4"/>
        <end position="182"/>
    </location>
</feature>
<dbReference type="PROSITE" id="PS00075">
    <property type="entry name" value="DHFR_1"/>
    <property type="match status" value="1"/>
</dbReference>
<dbReference type="GO" id="GO:0050661">
    <property type="term" value="F:NADP binding"/>
    <property type="evidence" value="ECO:0007669"/>
    <property type="project" value="InterPro"/>
</dbReference>
<dbReference type="GO" id="GO:0046654">
    <property type="term" value="P:tetrahydrofolate biosynthetic process"/>
    <property type="evidence" value="ECO:0007669"/>
    <property type="project" value="UniProtKB-UniPathway"/>
</dbReference>
<evidence type="ECO:0000256" key="1">
    <source>
        <dbReference type="ARBA" id="ARBA00004903"/>
    </source>
</evidence>
<comment type="catalytic activity">
    <reaction evidence="8">
        <text>(6S)-5,6,7,8-tetrahydrofolate + NADP(+) = 7,8-dihydrofolate + NADPH + H(+)</text>
        <dbReference type="Rhea" id="RHEA:15009"/>
        <dbReference type="ChEBI" id="CHEBI:15378"/>
        <dbReference type="ChEBI" id="CHEBI:57451"/>
        <dbReference type="ChEBI" id="CHEBI:57453"/>
        <dbReference type="ChEBI" id="CHEBI:57783"/>
        <dbReference type="ChEBI" id="CHEBI:58349"/>
        <dbReference type="EC" id="1.5.1.3"/>
    </reaction>
</comment>
<evidence type="ECO:0000256" key="2">
    <source>
        <dbReference type="ARBA" id="ARBA00009539"/>
    </source>
</evidence>
<dbReference type="FunFam" id="3.40.430.10:FF:000002">
    <property type="entry name" value="Dihydrofolate reductase"/>
    <property type="match status" value="1"/>
</dbReference>
<dbReference type="AlphaFoldDB" id="A0A023F7B8"/>
<evidence type="ECO:0000256" key="6">
    <source>
        <dbReference type="ARBA" id="ARBA00023002"/>
    </source>
</evidence>
<dbReference type="GO" id="GO:0006730">
    <property type="term" value="P:one-carbon metabolic process"/>
    <property type="evidence" value="ECO:0007669"/>
    <property type="project" value="UniProtKB-KW"/>
</dbReference>
<reference evidence="11" key="1">
    <citation type="journal article" date="2014" name="PLoS Negl. Trop. Dis.">
        <title>An updated insight into the Sialotranscriptome of Triatoma infestans: developmental stage and geographic variations.</title>
        <authorList>
            <person name="Schwarz A."/>
            <person name="Medrano-Mercado N."/>
            <person name="Schaub G.A."/>
            <person name="Struchiner C.J."/>
            <person name="Bargues M.D."/>
            <person name="Levy M.Z."/>
            <person name="Ribeiro J.M."/>
        </authorList>
    </citation>
    <scope>NUCLEOTIDE SEQUENCE</scope>
    <source>
        <strain evidence="11">Chile</strain>
        <tissue evidence="11">Salivary glands</tissue>
    </source>
</reference>
<evidence type="ECO:0000256" key="4">
    <source>
        <dbReference type="ARBA" id="ARBA00022563"/>
    </source>
</evidence>
<dbReference type="UniPathway" id="UPA00077">
    <property type="reaction ID" value="UER00158"/>
</dbReference>
<dbReference type="SUPFAM" id="SSF53597">
    <property type="entry name" value="Dihydrofolate reductase-like"/>
    <property type="match status" value="1"/>
</dbReference>
<comment type="pathway">
    <text evidence="1">Cofactor biosynthesis; tetrahydrofolate biosynthesis; 5,6,7,8-tetrahydrofolate from 7,8-dihydrofolate: step 1/1.</text>
</comment>
<accession>A0A023F7B8</accession>
<keyword evidence="5" id="KW-0521">NADP</keyword>
<keyword evidence="6" id="KW-0560">Oxidoreductase</keyword>
<evidence type="ECO:0000256" key="7">
    <source>
        <dbReference type="ARBA" id="ARBA00025067"/>
    </source>
</evidence>
<comment type="similarity">
    <text evidence="2 9">Belongs to the dihydrofolate reductase family.</text>
</comment>
<dbReference type="EMBL" id="GBBI01001579">
    <property type="protein sequence ID" value="JAC17133.1"/>
    <property type="molecule type" value="mRNA"/>
</dbReference>
<dbReference type="GO" id="GO:0046655">
    <property type="term" value="P:folic acid metabolic process"/>
    <property type="evidence" value="ECO:0007669"/>
    <property type="project" value="TreeGrafter"/>
</dbReference>
<comment type="function">
    <text evidence="7">Key enzyme in folate metabolism. Catalyzes an essential reaction for de novo glycine and purine synthesis, and for DNA precursor synthesis.</text>
</comment>
<dbReference type="InterPro" id="IPR001796">
    <property type="entry name" value="DHFR_dom"/>
</dbReference>
<dbReference type="InterPro" id="IPR024072">
    <property type="entry name" value="DHFR-like_dom_sf"/>
</dbReference>
<dbReference type="Pfam" id="PF00186">
    <property type="entry name" value="DHFR_1"/>
    <property type="match status" value="1"/>
</dbReference>
<evidence type="ECO:0000256" key="8">
    <source>
        <dbReference type="ARBA" id="ARBA00048873"/>
    </source>
</evidence>
<proteinExistence type="evidence at transcript level"/>
<dbReference type="Gene3D" id="3.40.430.10">
    <property type="entry name" value="Dihydrofolate Reductase, subunit A"/>
    <property type="match status" value="1"/>
</dbReference>
<dbReference type="GO" id="GO:0046452">
    <property type="term" value="P:dihydrofolate metabolic process"/>
    <property type="evidence" value="ECO:0007669"/>
    <property type="project" value="TreeGrafter"/>
</dbReference>
<dbReference type="InterPro" id="IPR017925">
    <property type="entry name" value="DHFR_CS"/>
</dbReference>
<organism evidence="11">
    <name type="scientific">Triatoma infestans</name>
    <name type="common">Assassin bug</name>
    <dbReference type="NCBI Taxonomy" id="30076"/>
    <lineage>
        <taxon>Eukaryota</taxon>
        <taxon>Metazoa</taxon>
        <taxon>Ecdysozoa</taxon>
        <taxon>Arthropoda</taxon>
        <taxon>Hexapoda</taxon>
        <taxon>Insecta</taxon>
        <taxon>Pterygota</taxon>
        <taxon>Neoptera</taxon>
        <taxon>Paraneoptera</taxon>
        <taxon>Hemiptera</taxon>
        <taxon>Heteroptera</taxon>
        <taxon>Panheteroptera</taxon>
        <taxon>Cimicomorpha</taxon>
        <taxon>Reduviidae</taxon>
        <taxon>Triatominae</taxon>
        <taxon>Triatoma</taxon>
    </lineage>
</organism>
<keyword evidence="4" id="KW-0554">One-carbon metabolism</keyword>
<dbReference type="CDD" id="cd00209">
    <property type="entry name" value="DHFR"/>
    <property type="match status" value="1"/>
</dbReference>
<dbReference type="PRINTS" id="PR00070">
    <property type="entry name" value="DHFR"/>
</dbReference>
<evidence type="ECO:0000256" key="5">
    <source>
        <dbReference type="ARBA" id="ARBA00022857"/>
    </source>
</evidence>